<dbReference type="Pfam" id="PF02624">
    <property type="entry name" value="YcaO"/>
    <property type="match status" value="1"/>
</dbReference>
<protein>
    <recommendedName>
        <fullName evidence="1">YcaO domain-containing protein</fullName>
    </recommendedName>
</protein>
<sequence>MSMAVPGGLFEAAATALLDPSSSDRLGPEMLGLLRVLDCPLPAVPGAAERHRALLFRAAASFVRVFRLASEVAPGLKFFGAEVAPDAVAAEPGLPVAGVAGAGLSGLEAFEACTGEGIERLSAVEAVEDRVARQAPPAEVAPWLQPLLRSTAADPGWLAMRRQSDGGTVLVPLDLCLRRASRNRAFEPPWPLSIGCAASISPEGATLHGLLELIERDAVALWWRGGRRGRPVGLDEAAAAEAAARLALLRRHRLDRRTWLLDITTDVGVPSVAAVSFGRDGGGFCLGTAARPDLAGAASAAIMEMAQSELAIEVAEAKRRERGDAALNAADHVHLRRFRGIHAGRCALVHPTASGCAAADLPAGTAAGTLRAVLDRLARLGLEVLTLDLTRARFGVPVMRVLCPGLEREPSSTAGPRLAAALAATGGGDCHHGGIALM</sequence>
<comment type="caution">
    <text evidence="2">The sequence shown here is derived from an EMBL/GenBank/DDBJ whole genome shotgun (WGS) entry which is preliminary data.</text>
</comment>
<dbReference type="InterPro" id="IPR003776">
    <property type="entry name" value="YcaO-like_dom"/>
</dbReference>
<dbReference type="PANTHER" id="PTHR37809">
    <property type="entry name" value="RIBOSOMAL PROTEIN S12 METHYLTHIOTRANSFERASE ACCESSORY FACTOR YCAO"/>
    <property type="match status" value="1"/>
</dbReference>
<organism evidence="2 3">
    <name type="scientific">Craurococcus roseus</name>
    <dbReference type="NCBI Taxonomy" id="77585"/>
    <lineage>
        <taxon>Bacteria</taxon>
        <taxon>Pseudomonadati</taxon>
        <taxon>Pseudomonadota</taxon>
        <taxon>Alphaproteobacteria</taxon>
        <taxon>Acetobacterales</taxon>
        <taxon>Acetobacteraceae</taxon>
        <taxon>Craurococcus</taxon>
    </lineage>
</organism>
<name>A0ABP3RBL8_9PROT</name>
<feature type="domain" description="YcaO" evidence="1">
    <location>
        <begin position="101"/>
        <end position="438"/>
    </location>
</feature>
<evidence type="ECO:0000313" key="2">
    <source>
        <dbReference type="EMBL" id="GAA0604303.1"/>
    </source>
</evidence>
<dbReference type="RefSeq" id="WP_343897915.1">
    <property type="nucleotide sequence ID" value="NZ_BAAAFZ010000094.1"/>
</dbReference>
<dbReference type="Gene3D" id="3.30.160.660">
    <property type="match status" value="1"/>
</dbReference>
<dbReference type="PANTHER" id="PTHR37809:SF1">
    <property type="entry name" value="RIBOSOMAL PROTEIN S12 METHYLTHIOTRANSFERASE ACCESSORY FACTOR YCAO"/>
    <property type="match status" value="1"/>
</dbReference>
<reference evidence="3" key="1">
    <citation type="journal article" date="2019" name="Int. J. Syst. Evol. Microbiol.">
        <title>The Global Catalogue of Microorganisms (GCM) 10K type strain sequencing project: providing services to taxonomists for standard genome sequencing and annotation.</title>
        <authorList>
            <consortium name="The Broad Institute Genomics Platform"/>
            <consortium name="The Broad Institute Genome Sequencing Center for Infectious Disease"/>
            <person name="Wu L."/>
            <person name="Ma J."/>
        </authorList>
    </citation>
    <scope>NUCLEOTIDE SEQUENCE [LARGE SCALE GENOMIC DNA]</scope>
    <source>
        <strain evidence="3">JCM 9933</strain>
    </source>
</reference>
<proteinExistence type="predicted"/>
<evidence type="ECO:0000313" key="3">
    <source>
        <dbReference type="Proteomes" id="UP001501588"/>
    </source>
</evidence>
<dbReference type="EMBL" id="BAAAFZ010000094">
    <property type="protein sequence ID" value="GAA0604303.1"/>
    <property type="molecule type" value="Genomic_DNA"/>
</dbReference>
<accession>A0ABP3RBL8</accession>
<evidence type="ECO:0000259" key="1">
    <source>
        <dbReference type="PROSITE" id="PS51664"/>
    </source>
</evidence>
<dbReference type="Gene3D" id="3.30.1330.230">
    <property type="match status" value="1"/>
</dbReference>
<gene>
    <name evidence="2" type="ORF">GCM10009416_47390</name>
</gene>
<dbReference type="PROSITE" id="PS51664">
    <property type="entry name" value="YCAO"/>
    <property type="match status" value="1"/>
</dbReference>
<keyword evidence="3" id="KW-1185">Reference proteome</keyword>
<dbReference type="Proteomes" id="UP001501588">
    <property type="component" value="Unassembled WGS sequence"/>
</dbReference>
<dbReference type="Gene3D" id="3.30.40.250">
    <property type="match status" value="1"/>
</dbReference>